<dbReference type="InterPro" id="IPR015965">
    <property type="entry name" value="tRNA_lig_PDEase"/>
</dbReference>
<protein>
    <submittedName>
        <fullName evidence="3">Flagellar outer arm</fullName>
    </submittedName>
</protein>
<dbReference type="Proteomes" id="UP001642464">
    <property type="component" value="Unassembled WGS sequence"/>
</dbReference>
<evidence type="ECO:0000313" key="3">
    <source>
        <dbReference type="EMBL" id="CAK9112825.1"/>
    </source>
</evidence>
<keyword evidence="3" id="KW-0969">Cilium</keyword>
<dbReference type="Pfam" id="PF08302">
    <property type="entry name" value="tRNA_lig_CPD"/>
    <property type="match status" value="1"/>
</dbReference>
<comment type="caution">
    <text evidence="3">The sequence shown here is derived from an EMBL/GenBank/DDBJ whole genome shotgun (WGS) entry which is preliminary data.</text>
</comment>
<feature type="compositionally biased region" description="Basic and acidic residues" evidence="1">
    <location>
        <begin position="75"/>
        <end position="103"/>
    </location>
</feature>
<name>A0ABP0SK95_9DINO</name>
<feature type="domain" description="tRNA ligase phosphodiesterase" evidence="2">
    <location>
        <begin position="185"/>
        <end position="303"/>
    </location>
</feature>
<evidence type="ECO:0000256" key="1">
    <source>
        <dbReference type="SAM" id="MobiDB-lite"/>
    </source>
</evidence>
<proteinExistence type="predicted"/>
<evidence type="ECO:0000259" key="2">
    <source>
        <dbReference type="Pfam" id="PF08302"/>
    </source>
</evidence>
<organism evidence="3 4">
    <name type="scientific">Durusdinium trenchii</name>
    <dbReference type="NCBI Taxonomy" id="1381693"/>
    <lineage>
        <taxon>Eukaryota</taxon>
        <taxon>Sar</taxon>
        <taxon>Alveolata</taxon>
        <taxon>Dinophyceae</taxon>
        <taxon>Suessiales</taxon>
        <taxon>Symbiodiniaceae</taxon>
        <taxon>Durusdinium</taxon>
    </lineage>
</organism>
<reference evidence="3 4" key="1">
    <citation type="submission" date="2024-02" db="EMBL/GenBank/DDBJ databases">
        <authorList>
            <person name="Chen Y."/>
            <person name="Shah S."/>
            <person name="Dougan E. K."/>
            <person name="Thang M."/>
            <person name="Chan C."/>
        </authorList>
    </citation>
    <scope>NUCLEOTIDE SEQUENCE [LARGE SCALE GENOMIC DNA]</scope>
</reference>
<evidence type="ECO:0000313" key="4">
    <source>
        <dbReference type="Proteomes" id="UP001642464"/>
    </source>
</evidence>
<accession>A0ABP0SK95</accession>
<dbReference type="EMBL" id="CAXAMM010044029">
    <property type="protein sequence ID" value="CAK9112825.1"/>
    <property type="molecule type" value="Genomic_DNA"/>
</dbReference>
<keyword evidence="4" id="KW-1185">Reference proteome</keyword>
<feature type="region of interest" description="Disordered" evidence="1">
    <location>
        <begin position="67"/>
        <end position="103"/>
    </location>
</feature>
<gene>
    <name evidence="3" type="ORF">SCF082_LOCUS52311</name>
</gene>
<keyword evidence="3" id="KW-0966">Cell projection</keyword>
<sequence length="315" mass="34785">MSELPADADGDGSLAALEEEVLRRLLERAEVQAAVSLAREGKSHEAWAVSSLLVIIQGLLAEAKPKAVAKRVRTRPQEEKEQPETEKDDKTGEKAEEKRSVRPRTDEYWLEECSRTVEADRLRTEEQARAKALRAEQASVSAAPEIIDVEVDGTPLFWRVDLPEVLKVLSKRGILPSNFLPVVKPHVTLLYLGGDLSEPKAAQRAEMSVEDFRKAKKTLENLKGRQVAIRMTEIVIEENVACALVQLPEGIPCGSKVPHLTLGTRQGVPARHANDLLEEIALGRTSGITRMKLPKPKELRGTLDLETSATYAGRT</sequence>
<keyword evidence="3" id="KW-0282">Flagellum</keyword>